<feature type="compositionally biased region" description="Basic and acidic residues" evidence="1">
    <location>
        <begin position="251"/>
        <end position="260"/>
    </location>
</feature>
<organism evidence="4 5">
    <name type="scientific">Serinibacter salmoneus</name>
    <dbReference type="NCBI Taxonomy" id="556530"/>
    <lineage>
        <taxon>Bacteria</taxon>
        <taxon>Bacillati</taxon>
        <taxon>Actinomycetota</taxon>
        <taxon>Actinomycetes</taxon>
        <taxon>Micrococcales</taxon>
        <taxon>Beutenbergiaceae</taxon>
        <taxon>Serinibacter</taxon>
    </lineage>
</organism>
<proteinExistence type="predicted"/>
<sequence length="260" mass="26985">MRTGWSTAQSRLALAAVGLVVLTLAVLGAALRGPLEIVPRGGTIDPRSGEIATLAPMPTPTDEQTDELGIEGVQPTAPVLEIPSWVAWVAGGLALLFVVTLLVLILRAVLARDSRTQEFDEDVTGEASAAPAPLDLTAPLADAAQALRSCAAPRDAVQAAWVALEQRASAAHLARGASQTPTEFASRLTGATAADPDAVDALRRLYLAARFGEHPVGAESVAAAQAALDRIGATWRDSSERPEAPQTRSAPARDRAGGER</sequence>
<keyword evidence="2" id="KW-0472">Membrane</keyword>
<accession>A0A2A9CZN9</accession>
<evidence type="ECO:0000313" key="4">
    <source>
        <dbReference type="EMBL" id="PFG19162.1"/>
    </source>
</evidence>
<dbReference type="OrthoDB" id="5198230at2"/>
<protein>
    <submittedName>
        <fullName evidence="4">Uncharacterized protein DUF4129</fullName>
    </submittedName>
</protein>
<dbReference type="EMBL" id="PDJD01000001">
    <property type="protein sequence ID" value="PFG19162.1"/>
    <property type="molecule type" value="Genomic_DNA"/>
</dbReference>
<dbReference type="InterPro" id="IPR025403">
    <property type="entry name" value="TgpA-like_C"/>
</dbReference>
<evidence type="ECO:0000256" key="1">
    <source>
        <dbReference type="SAM" id="MobiDB-lite"/>
    </source>
</evidence>
<feature type="domain" description="Protein-glutamine gamma-glutamyltransferase-like C-terminal" evidence="3">
    <location>
        <begin position="160"/>
        <end position="229"/>
    </location>
</feature>
<gene>
    <name evidence="4" type="ORF">ATL40_0719</name>
</gene>
<dbReference type="RefSeq" id="WP_098468331.1">
    <property type="nucleotide sequence ID" value="NZ_PDJD01000001.1"/>
</dbReference>
<keyword evidence="5" id="KW-1185">Reference proteome</keyword>
<evidence type="ECO:0000256" key="2">
    <source>
        <dbReference type="SAM" id="Phobius"/>
    </source>
</evidence>
<feature type="transmembrane region" description="Helical" evidence="2">
    <location>
        <begin position="85"/>
        <end position="106"/>
    </location>
</feature>
<reference evidence="4 5" key="1">
    <citation type="submission" date="2017-10" db="EMBL/GenBank/DDBJ databases">
        <title>Sequencing the genomes of 1000 actinobacteria strains.</title>
        <authorList>
            <person name="Klenk H.-P."/>
        </authorList>
    </citation>
    <scope>NUCLEOTIDE SEQUENCE [LARGE SCALE GENOMIC DNA]</scope>
    <source>
        <strain evidence="4 5">DSM 21801</strain>
    </source>
</reference>
<dbReference type="AlphaFoldDB" id="A0A2A9CZN9"/>
<comment type="caution">
    <text evidence="4">The sequence shown here is derived from an EMBL/GenBank/DDBJ whole genome shotgun (WGS) entry which is preliminary data.</text>
</comment>
<dbReference type="Pfam" id="PF13559">
    <property type="entry name" value="DUF4129"/>
    <property type="match status" value="1"/>
</dbReference>
<keyword evidence="2" id="KW-1133">Transmembrane helix</keyword>
<evidence type="ECO:0000313" key="5">
    <source>
        <dbReference type="Proteomes" id="UP000224915"/>
    </source>
</evidence>
<name>A0A2A9CZN9_9MICO</name>
<feature type="region of interest" description="Disordered" evidence="1">
    <location>
        <begin position="233"/>
        <end position="260"/>
    </location>
</feature>
<keyword evidence="2" id="KW-0812">Transmembrane</keyword>
<dbReference type="Proteomes" id="UP000224915">
    <property type="component" value="Unassembled WGS sequence"/>
</dbReference>
<evidence type="ECO:0000259" key="3">
    <source>
        <dbReference type="Pfam" id="PF13559"/>
    </source>
</evidence>